<keyword evidence="3" id="KW-0804">Transcription</keyword>
<evidence type="ECO:0000256" key="2">
    <source>
        <dbReference type="ARBA" id="ARBA00023125"/>
    </source>
</evidence>
<evidence type="ECO:0000256" key="4">
    <source>
        <dbReference type="PROSITE-ProRule" id="PRU00335"/>
    </source>
</evidence>
<dbReference type="EMBL" id="BAAAGX010000014">
    <property type="protein sequence ID" value="GAA0247958.1"/>
    <property type="molecule type" value="Genomic_DNA"/>
</dbReference>
<accession>A0ABN0UEH3</accession>
<name>A0ABN0UEH3_9ACTN</name>
<comment type="caution">
    <text evidence="6">The sequence shown here is derived from an EMBL/GenBank/DDBJ whole genome shotgun (WGS) entry which is preliminary data.</text>
</comment>
<feature type="domain" description="HTH tetR-type" evidence="5">
    <location>
        <begin position="6"/>
        <end position="66"/>
    </location>
</feature>
<dbReference type="SUPFAM" id="SSF46689">
    <property type="entry name" value="Homeodomain-like"/>
    <property type="match status" value="1"/>
</dbReference>
<dbReference type="PROSITE" id="PS50977">
    <property type="entry name" value="HTH_TETR_2"/>
    <property type="match status" value="1"/>
</dbReference>
<dbReference type="InterPro" id="IPR009057">
    <property type="entry name" value="Homeodomain-like_sf"/>
</dbReference>
<keyword evidence="2 4" id="KW-0238">DNA-binding</keyword>
<dbReference type="InterPro" id="IPR001647">
    <property type="entry name" value="HTH_TetR"/>
</dbReference>
<gene>
    <name evidence="6" type="ORF">GCM10009539_36550</name>
</gene>
<feature type="DNA-binding region" description="H-T-H motif" evidence="4">
    <location>
        <begin position="29"/>
        <end position="48"/>
    </location>
</feature>
<protein>
    <submittedName>
        <fullName evidence="6">TetR/AcrR family transcriptional regulator C-terminal domain-containing protein</fullName>
    </submittedName>
</protein>
<evidence type="ECO:0000313" key="7">
    <source>
        <dbReference type="Proteomes" id="UP001500967"/>
    </source>
</evidence>
<dbReference type="Proteomes" id="UP001500967">
    <property type="component" value="Unassembled WGS sequence"/>
</dbReference>
<keyword evidence="1" id="KW-0805">Transcription regulation</keyword>
<organism evidence="6 7">
    <name type="scientific">Cryptosporangium japonicum</name>
    <dbReference type="NCBI Taxonomy" id="80872"/>
    <lineage>
        <taxon>Bacteria</taxon>
        <taxon>Bacillati</taxon>
        <taxon>Actinomycetota</taxon>
        <taxon>Actinomycetes</taxon>
        <taxon>Cryptosporangiales</taxon>
        <taxon>Cryptosporangiaceae</taxon>
        <taxon>Cryptosporangium</taxon>
    </lineage>
</organism>
<evidence type="ECO:0000313" key="6">
    <source>
        <dbReference type="EMBL" id="GAA0247958.1"/>
    </source>
</evidence>
<evidence type="ECO:0000256" key="3">
    <source>
        <dbReference type="ARBA" id="ARBA00023163"/>
    </source>
</evidence>
<evidence type="ECO:0000256" key="1">
    <source>
        <dbReference type="ARBA" id="ARBA00023015"/>
    </source>
</evidence>
<evidence type="ECO:0000259" key="5">
    <source>
        <dbReference type="PROSITE" id="PS50977"/>
    </source>
</evidence>
<reference evidence="6 7" key="1">
    <citation type="journal article" date="2019" name="Int. J. Syst. Evol. Microbiol.">
        <title>The Global Catalogue of Microorganisms (GCM) 10K type strain sequencing project: providing services to taxonomists for standard genome sequencing and annotation.</title>
        <authorList>
            <consortium name="The Broad Institute Genomics Platform"/>
            <consortium name="The Broad Institute Genome Sequencing Center for Infectious Disease"/>
            <person name="Wu L."/>
            <person name="Ma J."/>
        </authorList>
    </citation>
    <scope>NUCLEOTIDE SEQUENCE [LARGE SCALE GENOMIC DNA]</scope>
    <source>
        <strain evidence="6 7">JCM 10425</strain>
    </source>
</reference>
<proteinExistence type="predicted"/>
<dbReference type="Pfam" id="PF02909">
    <property type="entry name" value="TetR_C_1"/>
    <property type="match status" value="1"/>
</dbReference>
<dbReference type="InterPro" id="IPR036271">
    <property type="entry name" value="Tet_transcr_reg_TetR-rel_C_sf"/>
</dbReference>
<dbReference type="Gene3D" id="1.10.357.10">
    <property type="entry name" value="Tetracycline Repressor, domain 2"/>
    <property type="match status" value="1"/>
</dbReference>
<keyword evidence="7" id="KW-1185">Reference proteome</keyword>
<sequence length="203" mass="21668">MGGMPSLTRDQILWAAIRIADDEGPDAVTLRRISSVLGVHVTSLYNHVPTRDAITDGMLEVLLAEAKLPTHPVPWEEWVRRFFAAVSDIATTHSGAFHATSHRPVQGARATASFEIAIAAFIQAGFSTLDAFAAVKTVVLLAGSVGQEQSQSARGESLETRLADLPAEAFPLVRSIAGTAQPEDAWAFALETVIAGLRARLEA</sequence>
<dbReference type="InterPro" id="IPR004111">
    <property type="entry name" value="Repressor_TetR_C"/>
</dbReference>
<dbReference type="SUPFAM" id="SSF48498">
    <property type="entry name" value="Tetracyclin repressor-like, C-terminal domain"/>
    <property type="match status" value="1"/>
</dbReference>